<reference evidence="1 2" key="1">
    <citation type="submission" date="2016-05" db="EMBL/GenBank/DDBJ databases">
        <title>Single-cell genome of chain-forming Candidatus Thiomargarita nelsonii and comparison to other large sulfur-oxidizing bacteria.</title>
        <authorList>
            <person name="Winkel M."/>
            <person name="Salman V."/>
            <person name="Woyke T."/>
            <person name="Schulz-Vogt H."/>
            <person name="Richter M."/>
            <person name="Flood B."/>
            <person name="Bailey J."/>
            <person name="Amann R."/>
            <person name="Mussmann M."/>
        </authorList>
    </citation>
    <scope>NUCLEOTIDE SEQUENCE [LARGE SCALE GENOMIC DNA]</scope>
    <source>
        <strain evidence="1 2">THI036</strain>
    </source>
</reference>
<name>A0A176S3F7_9GAMM</name>
<dbReference type="EMBL" id="LUTY01000877">
    <property type="protein sequence ID" value="OAD22550.1"/>
    <property type="molecule type" value="Genomic_DNA"/>
</dbReference>
<gene>
    <name evidence="1" type="ORF">THIOM_001641</name>
</gene>
<evidence type="ECO:0000313" key="1">
    <source>
        <dbReference type="EMBL" id="OAD22550.1"/>
    </source>
</evidence>
<organism evidence="1 2">
    <name type="scientific">Candidatus Thiomargarita nelsonii</name>
    <dbReference type="NCBI Taxonomy" id="1003181"/>
    <lineage>
        <taxon>Bacteria</taxon>
        <taxon>Pseudomonadati</taxon>
        <taxon>Pseudomonadota</taxon>
        <taxon>Gammaproteobacteria</taxon>
        <taxon>Thiotrichales</taxon>
        <taxon>Thiotrichaceae</taxon>
        <taxon>Thiomargarita</taxon>
    </lineage>
</organism>
<dbReference type="AlphaFoldDB" id="A0A176S3F7"/>
<dbReference type="Proteomes" id="UP000076962">
    <property type="component" value="Unassembled WGS sequence"/>
</dbReference>
<keyword evidence="2" id="KW-1185">Reference proteome</keyword>
<protein>
    <submittedName>
        <fullName evidence="1">Uncharacterized protein</fullName>
    </submittedName>
</protein>
<accession>A0A176S3F7</accession>
<proteinExistence type="predicted"/>
<evidence type="ECO:0000313" key="2">
    <source>
        <dbReference type="Proteomes" id="UP000076962"/>
    </source>
</evidence>
<comment type="caution">
    <text evidence="1">The sequence shown here is derived from an EMBL/GenBank/DDBJ whole genome shotgun (WGS) entry which is preliminary data.</text>
</comment>
<sequence>MLQLSFVILWLAVEIKFSKNRIFHDCYHQSGMGISALRHYKDFCVHDEWLGVPSCPREMA</sequence>